<accession>A0ACC2W1K9</accession>
<organism evidence="1 2">
    <name type="scientific">Naganishia cerealis</name>
    <dbReference type="NCBI Taxonomy" id="610337"/>
    <lineage>
        <taxon>Eukaryota</taxon>
        <taxon>Fungi</taxon>
        <taxon>Dikarya</taxon>
        <taxon>Basidiomycota</taxon>
        <taxon>Agaricomycotina</taxon>
        <taxon>Tremellomycetes</taxon>
        <taxon>Filobasidiales</taxon>
        <taxon>Filobasidiaceae</taxon>
        <taxon>Naganishia</taxon>
    </lineage>
</organism>
<keyword evidence="2" id="KW-1185">Reference proteome</keyword>
<protein>
    <submittedName>
        <fullName evidence="1">Uncharacterized protein</fullName>
    </submittedName>
</protein>
<gene>
    <name evidence="1" type="ORF">QFC19_003764</name>
</gene>
<dbReference type="EMBL" id="JASBWR010000037">
    <property type="protein sequence ID" value="KAJ9104967.1"/>
    <property type="molecule type" value="Genomic_DNA"/>
</dbReference>
<dbReference type="Proteomes" id="UP001241377">
    <property type="component" value="Unassembled WGS sequence"/>
</dbReference>
<proteinExistence type="predicted"/>
<comment type="caution">
    <text evidence="1">The sequence shown here is derived from an EMBL/GenBank/DDBJ whole genome shotgun (WGS) entry which is preliminary data.</text>
</comment>
<name>A0ACC2W1K9_9TREE</name>
<reference evidence="1" key="1">
    <citation type="submission" date="2023-04" db="EMBL/GenBank/DDBJ databases">
        <title>Draft Genome sequencing of Naganishia species isolated from polar environments using Oxford Nanopore Technology.</title>
        <authorList>
            <person name="Leo P."/>
            <person name="Venkateswaran K."/>
        </authorList>
    </citation>
    <scope>NUCLEOTIDE SEQUENCE</scope>
    <source>
        <strain evidence="1">MNA-CCFEE 5261</strain>
    </source>
</reference>
<sequence length="289" mass="31535">MINSAFLVFIVLHFISVFIRGSSITTIGDSTPGGNSNRSNISNVSTVTIASQIAEINLQESGINILRRTAEELSRNHEILRQKNKQLTVANRRLEEISARTQAVNELLERNAQVENTHRALQSQLAALDSNFDSRAHNMGIYYTGVICEMVQKHSNDLNELIHIANTSGSEDFVERLQRMRCLIRDSLAATSNRQGVIAHAQSVLGNPPGASGALPTVTTPSQPDNASRPAESDNGRVEMDQEVVDVQTYSNPAPSYEVALSYPASADIDLAAEMSDFTDDSHPVSQGF</sequence>
<evidence type="ECO:0000313" key="1">
    <source>
        <dbReference type="EMBL" id="KAJ9104967.1"/>
    </source>
</evidence>
<evidence type="ECO:0000313" key="2">
    <source>
        <dbReference type="Proteomes" id="UP001241377"/>
    </source>
</evidence>